<dbReference type="Gene3D" id="6.10.140.2220">
    <property type="match status" value="1"/>
</dbReference>
<dbReference type="PRINTS" id="PR01875">
    <property type="entry name" value="ETOFAMILY"/>
</dbReference>
<dbReference type="InParanoid" id="A0A369J5R1"/>
<dbReference type="GO" id="GO:0003714">
    <property type="term" value="F:transcription corepressor activity"/>
    <property type="evidence" value="ECO:0007669"/>
    <property type="project" value="InterPro"/>
</dbReference>
<dbReference type="SUPFAM" id="SSF144232">
    <property type="entry name" value="HIT/MYND zinc finger-like"/>
    <property type="match status" value="1"/>
</dbReference>
<evidence type="ECO:0000256" key="5">
    <source>
        <dbReference type="SAM" id="MobiDB-lite"/>
    </source>
</evidence>
<feature type="compositionally biased region" description="Gly residues" evidence="5">
    <location>
        <begin position="583"/>
        <end position="604"/>
    </location>
</feature>
<evidence type="ECO:0000259" key="6">
    <source>
        <dbReference type="PROSITE" id="PS50865"/>
    </source>
</evidence>
<proteinExistence type="predicted"/>
<gene>
    <name evidence="7" type="ORF">Hypma_016378</name>
</gene>
<dbReference type="OrthoDB" id="432970at2759"/>
<feature type="region of interest" description="Disordered" evidence="5">
    <location>
        <begin position="631"/>
        <end position="652"/>
    </location>
</feature>
<sequence length="691" mass="76709">MTNAEFWLTYQLASRAHLGKNASTTQLIELEFQNHKLVDLEDVLDHARRDFDFDFGVDLDFGADDVQVFRQGFVEAKFRPATWWEGKDGQKVKASQSVEELLMQGVGKCPDNALKLVVQDVPAAVWFKYVYPHNASAPAVAQRVKLASPTASTGRLERLAHVTNYVFAQGYLAAKLRPTVHWEDGCGKRIEEHAFVEEVLGWGEGGCEERPLRLIVDAPPLSGHVPAPRCGTPPPVHDAHPGHCHGPVNKNEMPRRQRPYSPFTPPSLSMSELVKTTLDHDSTDMLIDKWLEHRSAGHDAYHDWFRDVRERKHALVSGVLQVGSSDMLGGGNGGMRQGGNGGMKQGGIGNGGMGGQGMGQGGMSKQIVAWNKGEFAPENVFCRTVDTGRLIPLDRTWTTHVYHHQSIQERKRPIMPVVFTMLPELMLLRGMHDSGCDEIFIIVTDLKRQEMDDVTEYFKLVCRHSFGGRPCKPSIERRIQYEHMRLSHTLVRQRRTPCFPQIDLTLRAILYEKRPRFLILFSSQTASYSQIFFTHPSYVPDEDIFYDYPTGCLNPCCTDDCEIIRFPRRGLATASVLEVRVGGKSGSGGGSGTGRSGVGRGGAGRGRKVKRKMMCNWIDCDVAFWEEGMGAGGGGSGSGSSEGSEVSVGGGEAGRVPGQMCSKCKLVRYCSPEHQRKDWDEHRRVCAKPVV</sequence>
<comment type="caution">
    <text evidence="7">The sequence shown here is derived from an EMBL/GenBank/DDBJ whole genome shotgun (WGS) entry which is preliminary data.</text>
</comment>
<dbReference type="Proteomes" id="UP000076154">
    <property type="component" value="Unassembled WGS sequence"/>
</dbReference>
<dbReference type="InterPro" id="IPR013289">
    <property type="entry name" value="CBFA2T1/2/3"/>
</dbReference>
<evidence type="ECO:0000313" key="7">
    <source>
        <dbReference type="EMBL" id="RDB14834.1"/>
    </source>
</evidence>
<keyword evidence="1" id="KW-0479">Metal-binding</keyword>
<dbReference type="Pfam" id="PF01753">
    <property type="entry name" value="zf-MYND"/>
    <property type="match status" value="1"/>
</dbReference>
<evidence type="ECO:0000313" key="8">
    <source>
        <dbReference type="Proteomes" id="UP000076154"/>
    </source>
</evidence>
<protein>
    <recommendedName>
        <fullName evidence="6">MYND-type domain-containing protein</fullName>
    </recommendedName>
</protein>
<keyword evidence="8" id="KW-1185">Reference proteome</keyword>
<name>A0A369J5R1_HYPMA</name>
<evidence type="ECO:0000256" key="2">
    <source>
        <dbReference type="ARBA" id="ARBA00022771"/>
    </source>
</evidence>
<feature type="region of interest" description="Disordered" evidence="5">
    <location>
        <begin position="248"/>
        <end position="268"/>
    </location>
</feature>
<keyword evidence="2 4" id="KW-0863">Zinc-finger</keyword>
<reference evidence="7" key="1">
    <citation type="submission" date="2018-04" db="EMBL/GenBank/DDBJ databases">
        <title>Whole genome sequencing of Hypsizygus marmoreus.</title>
        <authorList>
            <person name="Choi I.-G."/>
            <person name="Min B."/>
            <person name="Kim J.-G."/>
            <person name="Kim S."/>
            <person name="Oh Y.-L."/>
            <person name="Kong W.-S."/>
            <person name="Park H."/>
            <person name="Jeong J."/>
            <person name="Song E.-S."/>
        </authorList>
    </citation>
    <scope>NUCLEOTIDE SEQUENCE [LARGE SCALE GENOMIC DNA]</scope>
    <source>
        <strain evidence="7">51987-8</strain>
    </source>
</reference>
<feature type="region of interest" description="Disordered" evidence="5">
    <location>
        <begin position="583"/>
        <end position="605"/>
    </location>
</feature>
<organism evidence="7 8">
    <name type="scientific">Hypsizygus marmoreus</name>
    <name type="common">White beech mushroom</name>
    <name type="synonym">Agaricus marmoreus</name>
    <dbReference type="NCBI Taxonomy" id="39966"/>
    <lineage>
        <taxon>Eukaryota</taxon>
        <taxon>Fungi</taxon>
        <taxon>Dikarya</taxon>
        <taxon>Basidiomycota</taxon>
        <taxon>Agaricomycotina</taxon>
        <taxon>Agaricomycetes</taxon>
        <taxon>Agaricomycetidae</taxon>
        <taxon>Agaricales</taxon>
        <taxon>Tricholomatineae</taxon>
        <taxon>Lyophyllaceae</taxon>
        <taxon>Hypsizygus</taxon>
    </lineage>
</organism>
<dbReference type="EMBL" id="LUEZ02000096">
    <property type="protein sequence ID" value="RDB14834.1"/>
    <property type="molecule type" value="Genomic_DNA"/>
</dbReference>
<dbReference type="PROSITE" id="PS50865">
    <property type="entry name" value="ZF_MYND_2"/>
    <property type="match status" value="1"/>
</dbReference>
<dbReference type="STRING" id="39966.A0A369J5R1"/>
<feature type="compositionally biased region" description="Gly residues" evidence="5">
    <location>
        <begin position="631"/>
        <end position="640"/>
    </location>
</feature>
<dbReference type="InterPro" id="IPR002893">
    <property type="entry name" value="Znf_MYND"/>
</dbReference>
<feature type="domain" description="MYND-type" evidence="6">
    <location>
        <begin position="650"/>
        <end position="686"/>
    </location>
</feature>
<evidence type="ECO:0000256" key="3">
    <source>
        <dbReference type="ARBA" id="ARBA00022833"/>
    </source>
</evidence>
<dbReference type="AlphaFoldDB" id="A0A369J5R1"/>
<keyword evidence="3" id="KW-0862">Zinc</keyword>
<dbReference type="GO" id="GO:0008270">
    <property type="term" value="F:zinc ion binding"/>
    <property type="evidence" value="ECO:0007669"/>
    <property type="project" value="UniProtKB-KW"/>
</dbReference>
<accession>A0A369J5R1</accession>
<evidence type="ECO:0000256" key="1">
    <source>
        <dbReference type="ARBA" id="ARBA00022723"/>
    </source>
</evidence>
<evidence type="ECO:0000256" key="4">
    <source>
        <dbReference type="PROSITE-ProRule" id="PRU00134"/>
    </source>
</evidence>